<evidence type="ECO:0000256" key="6">
    <source>
        <dbReference type="ARBA" id="ARBA00023204"/>
    </source>
</evidence>
<dbReference type="EMBL" id="JALKII010000004">
    <property type="protein sequence ID" value="MCK0537698.1"/>
    <property type="molecule type" value="Genomic_DNA"/>
</dbReference>
<dbReference type="InterPro" id="IPR042242">
    <property type="entry name" value="RecO_C"/>
</dbReference>
<evidence type="ECO:0000256" key="4">
    <source>
        <dbReference type="ARBA" id="ARBA00022763"/>
    </source>
</evidence>
<dbReference type="HAMAP" id="MF_00201">
    <property type="entry name" value="RecO"/>
    <property type="match status" value="1"/>
</dbReference>
<organism evidence="10 11">
    <name type="scientific">Alcanivorax quisquiliarum</name>
    <dbReference type="NCBI Taxonomy" id="2933565"/>
    <lineage>
        <taxon>Bacteria</taxon>
        <taxon>Pseudomonadati</taxon>
        <taxon>Pseudomonadota</taxon>
        <taxon>Gammaproteobacteria</taxon>
        <taxon>Oceanospirillales</taxon>
        <taxon>Alcanivoracaceae</taxon>
        <taxon>Alcanivorax</taxon>
    </lineage>
</organism>
<comment type="caution">
    <text evidence="10">The sequence shown here is derived from an EMBL/GenBank/DDBJ whole genome shotgun (WGS) entry which is preliminary data.</text>
</comment>
<dbReference type="InterPro" id="IPR012340">
    <property type="entry name" value="NA-bd_OB-fold"/>
</dbReference>
<dbReference type="InterPro" id="IPR003717">
    <property type="entry name" value="RecO"/>
</dbReference>
<keyword evidence="6 8" id="KW-0234">DNA repair</keyword>
<dbReference type="InterPro" id="IPR022572">
    <property type="entry name" value="DNA_rep/recomb_RecO_N"/>
</dbReference>
<protein>
    <recommendedName>
        <fullName evidence="3 8">DNA repair protein RecO</fullName>
    </recommendedName>
    <alternativeName>
        <fullName evidence="7 8">Recombination protein O</fullName>
    </alternativeName>
</protein>
<evidence type="ECO:0000259" key="9">
    <source>
        <dbReference type="Pfam" id="PF11967"/>
    </source>
</evidence>
<dbReference type="SUPFAM" id="SSF57863">
    <property type="entry name" value="ArfGap/RecO-like zinc finger"/>
    <property type="match status" value="1"/>
</dbReference>
<proteinExistence type="inferred from homology"/>
<evidence type="ECO:0000256" key="1">
    <source>
        <dbReference type="ARBA" id="ARBA00003065"/>
    </source>
</evidence>
<dbReference type="SUPFAM" id="SSF50249">
    <property type="entry name" value="Nucleic acid-binding proteins"/>
    <property type="match status" value="1"/>
</dbReference>
<evidence type="ECO:0000256" key="3">
    <source>
        <dbReference type="ARBA" id="ARBA00021310"/>
    </source>
</evidence>
<keyword evidence="11" id="KW-1185">Reference proteome</keyword>
<dbReference type="NCBIfam" id="TIGR00613">
    <property type="entry name" value="reco"/>
    <property type="match status" value="1"/>
</dbReference>
<dbReference type="Pfam" id="PF02565">
    <property type="entry name" value="RecO_C"/>
    <property type="match status" value="1"/>
</dbReference>
<keyword evidence="5 8" id="KW-0233">DNA recombination</keyword>
<feature type="domain" description="DNA replication/recombination mediator RecO N-terminal" evidence="9">
    <location>
        <begin position="12"/>
        <end position="69"/>
    </location>
</feature>
<sequence>MEQPGALEAVWVLHARPYRNSSVILELLGQRRGRMGVVARGGRRNPLLQPFRPLLANLGGRGELLTLVHIEAQGPVLPLAGRALYCGLYLNELLVRLLHRHDPHPGLLTPYEATLTTLAAGVREQDVLLRHFELTLLTELGYGFSLTETADGEPLAVGQRYRFDPEQGLLPATTGWPGEALLAIAAGDWHDEARRTARDLLRAALAPHLGNRPLVSRELFR</sequence>
<gene>
    <name evidence="8 10" type="primary">recO</name>
    <name evidence="10" type="ORF">MU846_08245</name>
</gene>
<evidence type="ECO:0000256" key="7">
    <source>
        <dbReference type="ARBA" id="ARBA00033409"/>
    </source>
</evidence>
<dbReference type="Gene3D" id="2.40.50.140">
    <property type="entry name" value="Nucleic acid-binding proteins"/>
    <property type="match status" value="1"/>
</dbReference>
<evidence type="ECO:0000313" key="11">
    <source>
        <dbReference type="Proteomes" id="UP001165524"/>
    </source>
</evidence>
<accession>A0ABT0E784</accession>
<dbReference type="Gene3D" id="1.20.1440.120">
    <property type="entry name" value="Recombination protein O, C-terminal domain"/>
    <property type="match status" value="1"/>
</dbReference>
<dbReference type="RefSeq" id="WP_246951549.1">
    <property type="nucleotide sequence ID" value="NZ_JALKII010000004.1"/>
</dbReference>
<dbReference type="InterPro" id="IPR037278">
    <property type="entry name" value="ARFGAP/RecO"/>
</dbReference>
<evidence type="ECO:0000256" key="5">
    <source>
        <dbReference type="ARBA" id="ARBA00023172"/>
    </source>
</evidence>
<evidence type="ECO:0000256" key="8">
    <source>
        <dbReference type="HAMAP-Rule" id="MF_00201"/>
    </source>
</evidence>
<comment type="similarity">
    <text evidence="2 8">Belongs to the RecO family.</text>
</comment>
<comment type="function">
    <text evidence="1 8">Involved in DNA repair and RecF pathway recombination.</text>
</comment>
<reference evidence="10" key="1">
    <citation type="submission" date="2022-04" db="EMBL/GenBank/DDBJ databases">
        <title>Alcanivorax sp. CY1518 draft genome sequence.</title>
        <authorList>
            <person name="Zhao G."/>
            <person name="An M."/>
        </authorList>
    </citation>
    <scope>NUCLEOTIDE SEQUENCE</scope>
    <source>
        <strain evidence="10">CY1518</strain>
    </source>
</reference>
<dbReference type="Proteomes" id="UP001165524">
    <property type="component" value="Unassembled WGS sequence"/>
</dbReference>
<evidence type="ECO:0000313" key="10">
    <source>
        <dbReference type="EMBL" id="MCK0537698.1"/>
    </source>
</evidence>
<evidence type="ECO:0000256" key="2">
    <source>
        <dbReference type="ARBA" id="ARBA00007452"/>
    </source>
</evidence>
<name>A0ABT0E784_9GAMM</name>
<dbReference type="Pfam" id="PF11967">
    <property type="entry name" value="RecO_N"/>
    <property type="match status" value="1"/>
</dbReference>
<dbReference type="PANTHER" id="PTHR33991">
    <property type="entry name" value="DNA REPAIR PROTEIN RECO"/>
    <property type="match status" value="1"/>
</dbReference>
<dbReference type="PANTHER" id="PTHR33991:SF1">
    <property type="entry name" value="DNA REPAIR PROTEIN RECO"/>
    <property type="match status" value="1"/>
</dbReference>
<keyword evidence="4 8" id="KW-0227">DNA damage</keyword>